<sequence>MPPDVLPRDARLIALLISACPSITEAQPAVLHQLLEFAHRYTAQVLSDALVYSEHAGRGGAVDEEDVKLAVQSRVGWEFGGKIPKEYLLSLAAKTNAKPLPAVPEVYGVRLPAPKNCLTAVDFDIIPSKPPPGVKLTEDEDDEGDEEDEDDEDSDGDQKDQSGDFEMDSADNLFAITDEVNQGDEGGAKAGRGDEGDEDDLFGDEEEDEEMANVDDEAANGIGGARTGEKRALEEDYDEE</sequence>
<feature type="compositionally biased region" description="Acidic residues" evidence="6">
    <location>
        <begin position="195"/>
        <end position="218"/>
    </location>
</feature>
<evidence type="ECO:0000313" key="8">
    <source>
        <dbReference type="Proteomes" id="UP000054248"/>
    </source>
</evidence>
<feature type="region of interest" description="Disordered" evidence="6">
    <location>
        <begin position="123"/>
        <end position="240"/>
    </location>
</feature>
<dbReference type="GO" id="GO:0005669">
    <property type="term" value="C:transcription factor TFIID complex"/>
    <property type="evidence" value="ECO:0007669"/>
    <property type="project" value="TreeGrafter"/>
</dbReference>
<keyword evidence="5" id="KW-0539">Nucleus</keyword>
<dbReference type="SUPFAM" id="SSF47113">
    <property type="entry name" value="Histone-fold"/>
    <property type="match status" value="1"/>
</dbReference>
<evidence type="ECO:0000256" key="4">
    <source>
        <dbReference type="ARBA" id="ARBA00023163"/>
    </source>
</evidence>
<organism evidence="7 8">
    <name type="scientific">Tulasnella calospora MUT 4182</name>
    <dbReference type="NCBI Taxonomy" id="1051891"/>
    <lineage>
        <taxon>Eukaryota</taxon>
        <taxon>Fungi</taxon>
        <taxon>Dikarya</taxon>
        <taxon>Basidiomycota</taxon>
        <taxon>Agaricomycotina</taxon>
        <taxon>Agaricomycetes</taxon>
        <taxon>Cantharellales</taxon>
        <taxon>Tulasnellaceae</taxon>
        <taxon>Tulasnella</taxon>
    </lineage>
</organism>
<dbReference type="GO" id="GO:0000124">
    <property type="term" value="C:SAGA complex"/>
    <property type="evidence" value="ECO:0007669"/>
    <property type="project" value="TreeGrafter"/>
</dbReference>
<dbReference type="OrthoDB" id="341924at2759"/>
<evidence type="ECO:0000256" key="6">
    <source>
        <dbReference type="SAM" id="MobiDB-lite"/>
    </source>
</evidence>
<dbReference type="GO" id="GO:0003713">
    <property type="term" value="F:transcription coactivator activity"/>
    <property type="evidence" value="ECO:0007669"/>
    <property type="project" value="TreeGrafter"/>
</dbReference>
<comment type="similarity">
    <text evidence="2">Belongs to the TAF9 family.</text>
</comment>
<protein>
    <recommendedName>
        <fullName evidence="9">Transcription initiation factor TFIID subunit 9</fullName>
    </recommendedName>
</protein>
<dbReference type="Pfam" id="PF02291">
    <property type="entry name" value="TFIID-31kDa"/>
    <property type="match status" value="1"/>
</dbReference>
<evidence type="ECO:0000256" key="5">
    <source>
        <dbReference type="ARBA" id="ARBA00023242"/>
    </source>
</evidence>
<dbReference type="EMBL" id="KN822966">
    <property type="protein sequence ID" value="KIO31022.1"/>
    <property type="molecule type" value="Genomic_DNA"/>
</dbReference>
<evidence type="ECO:0000256" key="1">
    <source>
        <dbReference type="ARBA" id="ARBA00004123"/>
    </source>
</evidence>
<evidence type="ECO:0000256" key="3">
    <source>
        <dbReference type="ARBA" id="ARBA00023015"/>
    </source>
</evidence>
<keyword evidence="8" id="KW-1185">Reference proteome</keyword>
<dbReference type="CDD" id="cd07979">
    <property type="entry name" value="HFD_TAF9"/>
    <property type="match status" value="1"/>
</dbReference>
<dbReference type="GO" id="GO:0016251">
    <property type="term" value="F:RNA polymerase II general transcription initiation factor activity"/>
    <property type="evidence" value="ECO:0007669"/>
    <property type="project" value="TreeGrafter"/>
</dbReference>
<reference evidence="8" key="2">
    <citation type="submission" date="2015-01" db="EMBL/GenBank/DDBJ databases">
        <title>Evolutionary Origins and Diversification of the Mycorrhizal Mutualists.</title>
        <authorList>
            <consortium name="DOE Joint Genome Institute"/>
            <consortium name="Mycorrhizal Genomics Consortium"/>
            <person name="Kohler A."/>
            <person name="Kuo A."/>
            <person name="Nagy L.G."/>
            <person name="Floudas D."/>
            <person name="Copeland A."/>
            <person name="Barry K.W."/>
            <person name="Cichocki N."/>
            <person name="Veneault-Fourrey C."/>
            <person name="LaButti K."/>
            <person name="Lindquist E.A."/>
            <person name="Lipzen A."/>
            <person name="Lundell T."/>
            <person name="Morin E."/>
            <person name="Murat C."/>
            <person name="Riley R."/>
            <person name="Ohm R."/>
            <person name="Sun H."/>
            <person name="Tunlid A."/>
            <person name="Henrissat B."/>
            <person name="Grigoriev I.V."/>
            <person name="Hibbett D.S."/>
            <person name="Martin F."/>
        </authorList>
    </citation>
    <scope>NUCLEOTIDE SEQUENCE [LARGE SCALE GENOMIC DNA]</scope>
    <source>
        <strain evidence="8">MUT 4182</strain>
    </source>
</reference>
<reference evidence="7 8" key="1">
    <citation type="submission" date="2014-04" db="EMBL/GenBank/DDBJ databases">
        <authorList>
            <consortium name="DOE Joint Genome Institute"/>
            <person name="Kuo A."/>
            <person name="Girlanda M."/>
            <person name="Perotto S."/>
            <person name="Kohler A."/>
            <person name="Nagy L.G."/>
            <person name="Floudas D."/>
            <person name="Copeland A."/>
            <person name="Barry K.W."/>
            <person name="Cichocki N."/>
            <person name="Veneault-Fourrey C."/>
            <person name="LaButti K."/>
            <person name="Lindquist E.A."/>
            <person name="Lipzen A."/>
            <person name="Lundell T."/>
            <person name="Morin E."/>
            <person name="Murat C."/>
            <person name="Sun H."/>
            <person name="Tunlid A."/>
            <person name="Henrissat B."/>
            <person name="Grigoriev I.V."/>
            <person name="Hibbett D.S."/>
            <person name="Martin F."/>
            <person name="Nordberg H.P."/>
            <person name="Cantor M.N."/>
            <person name="Hua S.X."/>
        </authorList>
    </citation>
    <scope>NUCLEOTIDE SEQUENCE [LARGE SCALE GENOMIC DNA]</scope>
    <source>
        <strain evidence="7 8">MUT 4182</strain>
    </source>
</reference>
<accession>A0A0C3MBA0</accession>
<dbReference type="InterPro" id="IPR051431">
    <property type="entry name" value="TFIID_subunit_9"/>
</dbReference>
<dbReference type="Gene3D" id="1.10.20.10">
    <property type="entry name" value="Histone, subunit A"/>
    <property type="match status" value="1"/>
</dbReference>
<keyword evidence="4" id="KW-0804">Transcription</keyword>
<dbReference type="GO" id="GO:0051123">
    <property type="term" value="P:RNA polymerase II preinitiation complex assembly"/>
    <property type="evidence" value="ECO:0007669"/>
    <property type="project" value="TreeGrafter"/>
</dbReference>
<evidence type="ECO:0008006" key="9">
    <source>
        <dbReference type="Google" id="ProtNLM"/>
    </source>
</evidence>
<evidence type="ECO:0000256" key="2">
    <source>
        <dbReference type="ARBA" id="ARBA00007646"/>
    </source>
</evidence>
<dbReference type="STRING" id="1051891.A0A0C3MBA0"/>
<comment type="subcellular location">
    <subcellularLocation>
        <location evidence="1">Nucleus</location>
    </subcellularLocation>
</comment>
<gene>
    <name evidence="7" type="ORF">M407DRAFT_68399</name>
</gene>
<keyword evidence="3" id="KW-0805">Transcription regulation</keyword>
<dbReference type="HOGENOM" id="CLU_068315_5_1_1"/>
<dbReference type="InterPro" id="IPR009072">
    <property type="entry name" value="Histone-fold"/>
</dbReference>
<dbReference type="InterPro" id="IPR003162">
    <property type="entry name" value="TFIID-31"/>
</dbReference>
<feature type="compositionally biased region" description="Acidic residues" evidence="6">
    <location>
        <begin position="138"/>
        <end position="155"/>
    </location>
</feature>
<name>A0A0C3MBA0_9AGAM</name>
<dbReference type="AlphaFoldDB" id="A0A0C3MBA0"/>
<dbReference type="PANTHER" id="PTHR48068">
    <property type="entry name" value="TAF9 RNA POLYMERASE II, TATA BOX-BINDING PROTEIN (TBP)-ASSOCIATED FACTOR"/>
    <property type="match status" value="1"/>
</dbReference>
<evidence type="ECO:0000313" key="7">
    <source>
        <dbReference type="EMBL" id="KIO31022.1"/>
    </source>
</evidence>
<dbReference type="PANTHER" id="PTHR48068:SF4">
    <property type="entry name" value="TATA-BOX BINDING PROTEIN ASSOCIATED FACTOR 9"/>
    <property type="match status" value="1"/>
</dbReference>
<dbReference type="GO" id="GO:0046982">
    <property type="term" value="F:protein heterodimerization activity"/>
    <property type="evidence" value="ECO:0007669"/>
    <property type="project" value="InterPro"/>
</dbReference>
<dbReference type="Proteomes" id="UP000054248">
    <property type="component" value="Unassembled WGS sequence"/>
</dbReference>
<proteinExistence type="inferred from homology"/>